<reference evidence="2" key="2">
    <citation type="submission" date="2021-05" db="EMBL/GenBank/DDBJ databases">
        <authorList>
            <person name="Pain A."/>
        </authorList>
    </citation>
    <scope>NUCLEOTIDE SEQUENCE</scope>
    <source>
        <strain evidence="2">1802A</strain>
    </source>
</reference>
<comment type="caution">
    <text evidence="2">The sequence shown here is derived from an EMBL/GenBank/DDBJ whole genome shotgun (WGS) entry which is preliminary data.</text>
</comment>
<feature type="transmembrane region" description="Helical" evidence="1">
    <location>
        <begin position="102"/>
        <end position="123"/>
    </location>
</feature>
<sequence>MMQVCKQDVEVLSLLRGLHTKRLMADLTEERLQKRCNKSKTIQAGQDIYVSLVNMLLEVGYFNRINVDQRRLYDLLLEKDIIDDALAPVSQGLNISTHLGAALFYLIIGWIHWSLILTLHSGWISSELKLSYVDHCDIITCYSLASTDEGGMARILKYLVQMVIDSAMSRMHAEGCHEHYDRDLQLLLQNGSSPGIYGRLKLLMDCGQLIHGGNTNEIVFNTLVMELPRLSRSRQIVFTRVVKHITDGIVGKRPLTSARMPQNYNIQLWKLLVNAIKKSELAYDDIELLHSLRSLGYQYDTLTLARILSQDKRSYVDNYRDFQRNRDMVGALYAMRKNGIQFDFPDTFIFAEGNLGTLLLDRHVW</sequence>
<evidence type="ECO:0000313" key="3">
    <source>
        <dbReference type="Proteomes" id="UP001195914"/>
    </source>
</evidence>
<keyword evidence="1" id="KW-0812">Transmembrane</keyword>
<keyword evidence="1" id="KW-1133">Transmembrane helix</keyword>
<protein>
    <submittedName>
        <fullName evidence="2">Uncharacterized protein</fullName>
    </submittedName>
</protein>
<organism evidence="2 3">
    <name type="scientific">Babesia divergens</name>
    <dbReference type="NCBI Taxonomy" id="32595"/>
    <lineage>
        <taxon>Eukaryota</taxon>
        <taxon>Sar</taxon>
        <taxon>Alveolata</taxon>
        <taxon>Apicomplexa</taxon>
        <taxon>Aconoidasida</taxon>
        <taxon>Piroplasmida</taxon>
        <taxon>Babesiidae</taxon>
        <taxon>Babesia</taxon>
    </lineage>
</organism>
<dbReference type="EMBL" id="JAHBMH010000073">
    <property type="protein sequence ID" value="KAK1932846.1"/>
    <property type="molecule type" value="Genomic_DNA"/>
</dbReference>
<keyword evidence="1" id="KW-0472">Membrane</keyword>
<proteinExistence type="predicted"/>
<gene>
    <name evidence="2" type="ORF">X943_001082</name>
</gene>
<evidence type="ECO:0000313" key="2">
    <source>
        <dbReference type="EMBL" id="KAK1932846.1"/>
    </source>
</evidence>
<evidence type="ECO:0000256" key="1">
    <source>
        <dbReference type="SAM" id="Phobius"/>
    </source>
</evidence>
<keyword evidence="3" id="KW-1185">Reference proteome</keyword>
<name>A0AAD9G6S2_BABDI</name>
<dbReference type="Proteomes" id="UP001195914">
    <property type="component" value="Unassembled WGS sequence"/>
</dbReference>
<accession>A0AAD9G6S2</accession>
<dbReference type="AlphaFoldDB" id="A0AAD9G6S2"/>
<reference evidence="2" key="1">
    <citation type="journal article" date="2014" name="Nucleic Acids Res.">
        <title>The evolutionary dynamics of variant antigen genes in Babesia reveal a history of genomic innovation underlying host-parasite interaction.</title>
        <authorList>
            <person name="Jackson A.P."/>
            <person name="Otto T.D."/>
            <person name="Darby A."/>
            <person name="Ramaprasad A."/>
            <person name="Xia D."/>
            <person name="Echaide I.E."/>
            <person name="Farber M."/>
            <person name="Gahlot S."/>
            <person name="Gamble J."/>
            <person name="Gupta D."/>
            <person name="Gupta Y."/>
            <person name="Jackson L."/>
            <person name="Malandrin L."/>
            <person name="Malas T.B."/>
            <person name="Moussa E."/>
            <person name="Nair M."/>
            <person name="Reid A.J."/>
            <person name="Sanders M."/>
            <person name="Sharma J."/>
            <person name="Tracey A."/>
            <person name="Quail M.A."/>
            <person name="Weir W."/>
            <person name="Wastling J.M."/>
            <person name="Hall N."/>
            <person name="Willadsen P."/>
            <person name="Lingelbach K."/>
            <person name="Shiels B."/>
            <person name="Tait A."/>
            <person name="Berriman M."/>
            <person name="Allred D.R."/>
            <person name="Pain A."/>
        </authorList>
    </citation>
    <scope>NUCLEOTIDE SEQUENCE</scope>
    <source>
        <strain evidence="2">1802A</strain>
    </source>
</reference>